<dbReference type="SUPFAM" id="SSF55961">
    <property type="entry name" value="Bet v1-like"/>
    <property type="match status" value="1"/>
</dbReference>
<dbReference type="SUPFAM" id="SSF54427">
    <property type="entry name" value="NTF2-like"/>
    <property type="match status" value="1"/>
</dbReference>
<accession>A0A517T6W8</accession>
<comment type="similarity">
    <text evidence="1">Belongs to the AHA1 family.</text>
</comment>
<dbReference type="EMBL" id="CP036316">
    <property type="protein sequence ID" value="QDT64107.1"/>
    <property type="molecule type" value="Genomic_DNA"/>
</dbReference>
<proteinExistence type="inferred from homology"/>
<organism evidence="4 5">
    <name type="scientific">Calycomorphotria hydatis</name>
    <dbReference type="NCBI Taxonomy" id="2528027"/>
    <lineage>
        <taxon>Bacteria</taxon>
        <taxon>Pseudomonadati</taxon>
        <taxon>Planctomycetota</taxon>
        <taxon>Planctomycetia</taxon>
        <taxon>Planctomycetales</taxon>
        <taxon>Planctomycetaceae</taxon>
        <taxon>Calycomorphotria</taxon>
    </lineage>
</organism>
<evidence type="ECO:0000313" key="5">
    <source>
        <dbReference type="Proteomes" id="UP000319976"/>
    </source>
</evidence>
<dbReference type="Gene3D" id="3.10.450.50">
    <property type="match status" value="1"/>
</dbReference>
<reference evidence="4 5" key="1">
    <citation type="submission" date="2019-02" db="EMBL/GenBank/DDBJ databases">
        <title>Deep-cultivation of Planctomycetes and their phenomic and genomic characterization uncovers novel biology.</title>
        <authorList>
            <person name="Wiegand S."/>
            <person name="Jogler M."/>
            <person name="Boedeker C."/>
            <person name="Pinto D."/>
            <person name="Vollmers J."/>
            <person name="Rivas-Marin E."/>
            <person name="Kohn T."/>
            <person name="Peeters S.H."/>
            <person name="Heuer A."/>
            <person name="Rast P."/>
            <person name="Oberbeckmann S."/>
            <person name="Bunk B."/>
            <person name="Jeske O."/>
            <person name="Meyerdierks A."/>
            <person name="Storesund J.E."/>
            <person name="Kallscheuer N."/>
            <person name="Luecker S."/>
            <person name="Lage O.M."/>
            <person name="Pohl T."/>
            <person name="Merkel B.J."/>
            <person name="Hornburger P."/>
            <person name="Mueller R.-W."/>
            <person name="Bruemmer F."/>
            <person name="Labrenz M."/>
            <person name="Spormann A.M."/>
            <person name="Op den Camp H."/>
            <person name="Overmann J."/>
            <person name="Amann R."/>
            <person name="Jetten M.S.M."/>
            <person name="Mascher T."/>
            <person name="Medema M.H."/>
            <person name="Devos D.P."/>
            <person name="Kaster A.-K."/>
            <person name="Ovreas L."/>
            <person name="Rohde M."/>
            <person name="Galperin M.Y."/>
            <person name="Jogler C."/>
        </authorList>
    </citation>
    <scope>NUCLEOTIDE SEQUENCE [LARGE SCALE GENOMIC DNA]</scope>
    <source>
        <strain evidence="4 5">V22</strain>
    </source>
</reference>
<dbReference type="RefSeq" id="WP_197439979.1">
    <property type="nucleotide sequence ID" value="NZ_CP036316.1"/>
</dbReference>
<dbReference type="CDD" id="cd08894">
    <property type="entry name" value="SRPBCC_CalC_Aha1-like_1"/>
    <property type="match status" value="1"/>
</dbReference>
<feature type="domain" description="SnoaL-like" evidence="3">
    <location>
        <begin position="158"/>
        <end position="279"/>
    </location>
</feature>
<feature type="domain" description="Activator of Hsp90 ATPase homologue 1/2-like C-terminal" evidence="2">
    <location>
        <begin position="17"/>
        <end position="150"/>
    </location>
</feature>
<dbReference type="AlphaFoldDB" id="A0A517T6W8"/>
<dbReference type="InterPro" id="IPR013538">
    <property type="entry name" value="ASHA1/2-like_C"/>
</dbReference>
<gene>
    <name evidence="4" type="ORF">V22_13380</name>
</gene>
<dbReference type="InterPro" id="IPR023393">
    <property type="entry name" value="START-like_dom_sf"/>
</dbReference>
<evidence type="ECO:0000259" key="2">
    <source>
        <dbReference type="Pfam" id="PF08327"/>
    </source>
</evidence>
<evidence type="ECO:0000256" key="1">
    <source>
        <dbReference type="ARBA" id="ARBA00006817"/>
    </source>
</evidence>
<keyword evidence="5" id="KW-1185">Reference proteome</keyword>
<protein>
    <submittedName>
        <fullName evidence="4">Uncharacterized protein</fullName>
    </submittedName>
</protein>
<sequence length="295" mass="33181">MSDISDHEIKVERVIHAKPELVFTAWTDVEHISQWWGPVGFTTTTHEAAIESGGTWRFTMHGPDGVDYLNIVVFDEITPPERITYHHEGEGDHDHIKFDTTVTFDPADGGTLVRLRMIFETKELRDQVVREQGAVEGGQQTLSRLAEMVESAVDREAVEEVIATWADSFCSRDLDTLMGLYADEFLMFDAIPPIRETEPGTVRAKLEGCLPYFPEKFGWEASEENVMVGGDLAVAHRLFKYTMDDPDHPASQSLLRHTIALRKLGGEWKIVHDHCSVPFDPMTGKAVITKVADES</sequence>
<name>A0A517T6W8_9PLAN</name>
<dbReference type="Gene3D" id="3.30.530.20">
    <property type="match status" value="1"/>
</dbReference>
<evidence type="ECO:0000313" key="4">
    <source>
        <dbReference type="EMBL" id="QDT64107.1"/>
    </source>
</evidence>
<evidence type="ECO:0000259" key="3">
    <source>
        <dbReference type="Pfam" id="PF13474"/>
    </source>
</evidence>
<dbReference type="Proteomes" id="UP000319976">
    <property type="component" value="Chromosome"/>
</dbReference>
<dbReference type="KEGG" id="chya:V22_13380"/>
<dbReference type="InterPro" id="IPR037401">
    <property type="entry name" value="SnoaL-like"/>
</dbReference>
<dbReference type="Pfam" id="PF13474">
    <property type="entry name" value="SnoaL_3"/>
    <property type="match status" value="1"/>
</dbReference>
<dbReference type="Pfam" id="PF08327">
    <property type="entry name" value="AHSA1"/>
    <property type="match status" value="1"/>
</dbReference>
<dbReference type="InterPro" id="IPR032710">
    <property type="entry name" value="NTF2-like_dom_sf"/>
</dbReference>